<feature type="region of interest" description="Disordered" evidence="1">
    <location>
        <begin position="79"/>
        <end position="119"/>
    </location>
</feature>
<keyword evidence="3" id="KW-1185">Reference proteome</keyword>
<sequence>MPCSLNNGSSLSCIDNIEYKTKYQSYGVSEETITPIVGRMRLPCGWVGNRWYPGFRREKEDQLPTLISFPLFIMPKQAITPKSRSKSHAQSARGPLSKQMTTSASKISKRPKGSSKSIKLKNEALSEQLDDLFGELTPHLASKTQKKKKGADLESKRQMDSAQQEYEKMNNDMEDALGLLTKL</sequence>
<feature type="compositionally biased region" description="Basic and acidic residues" evidence="1">
    <location>
        <begin position="150"/>
        <end position="171"/>
    </location>
</feature>
<dbReference type="OrthoDB" id="2237583at2759"/>
<name>A0A068RTF0_9FUNG</name>
<reference evidence="2" key="1">
    <citation type="submission" date="2013-08" db="EMBL/GenBank/DDBJ databases">
        <title>Gene expansion shapes genome architecture in the human pathogen Lichtheimia corymbifera: an evolutionary genomics analysis in the ancient terrestrial Mucorales (Mucoromycotina).</title>
        <authorList>
            <person name="Schwartze V.U."/>
            <person name="Winter S."/>
            <person name="Shelest E."/>
            <person name="Marcet-Houben M."/>
            <person name="Horn F."/>
            <person name="Wehner S."/>
            <person name="Hoffmann K."/>
            <person name="Riege K."/>
            <person name="Sammeth M."/>
            <person name="Nowrousian M."/>
            <person name="Valiante V."/>
            <person name="Linde J."/>
            <person name="Jacobsen I.D."/>
            <person name="Marz M."/>
            <person name="Brakhage A.A."/>
            <person name="Gabaldon T."/>
            <person name="Bocker S."/>
            <person name="Voigt K."/>
        </authorList>
    </citation>
    <scope>NUCLEOTIDE SEQUENCE [LARGE SCALE GENOMIC DNA]</scope>
    <source>
        <strain evidence="2">FSU 9682</strain>
    </source>
</reference>
<dbReference type="VEuPathDB" id="FungiDB:LCOR_04392.1"/>
<dbReference type="AlphaFoldDB" id="A0A068RTF0"/>
<accession>A0A068RTF0</accession>
<comment type="caution">
    <text evidence="2">The sequence shown here is derived from an EMBL/GenBank/DDBJ whole genome shotgun (WGS) entry which is preliminary data.</text>
</comment>
<proteinExistence type="predicted"/>
<protein>
    <submittedName>
        <fullName evidence="2">Uncharacterized protein</fullName>
    </submittedName>
</protein>
<dbReference type="Proteomes" id="UP000027586">
    <property type="component" value="Unassembled WGS sequence"/>
</dbReference>
<evidence type="ECO:0000313" key="2">
    <source>
        <dbReference type="EMBL" id="CDH52975.1"/>
    </source>
</evidence>
<dbReference type="EMBL" id="CBTN010000015">
    <property type="protein sequence ID" value="CDH52975.1"/>
    <property type="molecule type" value="Genomic_DNA"/>
</dbReference>
<evidence type="ECO:0000313" key="3">
    <source>
        <dbReference type="Proteomes" id="UP000027586"/>
    </source>
</evidence>
<feature type="region of interest" description="Disordered" evidence="1">
    <location>
        <begin position="136"/>
        <end position="171"/>
    </location>
</feature>
<organism evidence="2 3">
    <name type="scientific">Lichtheimia corymbifera JMRC:FSU:9682</name>
    <dbReference type="NCBI Taxonomy" id="1263082"/>
    <lineage>
        <taxon>Eukaryota</taxon>
        <taxon>Fungi</taxon>
        <taxon>Fungi incertae sedis</taxon>
        <taxon>Mucoromycota</taxon>
        <taxon>Mucoromycotina</taxon>
        <taxon>Mucoromycetes</taxon>
        <taxon>Mucorales</taxon>
        <taxon>Lichtheimiaceae</taxon>
        <taxon>Lichtheimia</taxon>
    </lineage>
</organism>
<evidence type="ECO:0000256" key="1">
    <source>
        <dbReference type="SAM" id="MobiDB-lite"/>
    </source>
</evidence>
<gene>
    <name evidence="2" type="ORF">LCOR_04392.1</name>
</gene>